<evidence type="ECO:0000313" key="3">
    <source>
        <dbReference type="EMBL" id="GJQ12848.1"/>
    </source>
</evidence>
<reference evidence="3" key="1">
    <citation type="journal article" date="2022" name="Proc. Natl. Acad. Sci. U.S.A.">
        <title>Life cycle and functional genomics of the unicellular red alga Galdieria for elucidating algal and plant evolution and industrial use.</title>
        <authorList>
            <person name="Hirooka S."/>
            <person name="Itabashi T."/>
            <person name="Ichinose T.M."/>
            <person name="Onuma R."/>
            <person name="Fujiwara T."/>
            <person name="Yamashita S."/>
            <person name="Jong L.W."/>
            <person name="Tomita R."/>
            <person name="Iwane A.H."/>
            <person name="Miyagishima S.Y."/>
        </authorList>
    </citation>
    <scope>NUCLEOTIDE SEQUENCE</scope>
    <source>
        <strain evidence="3">NBRC 102759</strain>
    </source>
</reference>
<comment type="caution">
    <text evidence="3">The sequence shown here is derived from an EMBL/GenBank/DDBJ whole genome shotgun (WGS) entry which is preliminary data.</text>
</comment>
<gene>
    <name evidence="3" type="ORF">GpartN1_g4639.t1</name>
</gene>
<dbReference type="InterPro" id="IPR000086">
    <property type="entry name" value="NUDIX_hydrolase_dom"/>
</dbReference>
<dbReference type="Gene3D" id="3.90.79.10">
    <property type="entry name" value="Nucleoside Triphosphate Pyrophosphohydrolase"/>
    <property type="match status" value="1"/>
</dbReference>
<evidence type="ECO:0000256" key="1">
    <source>
        <dbReference type="ARBA" id="ARBA00022801"/>
    </source>
</evidence>
<protein>
    <recommendedName>
        <fullName evidence="2">Nudix hydrolase domain-containing protein</fullName>
    </recommendedName>
</protein>
<dbReference type="AlphaFoldDB" id="A0A9C7URE6"/>
<evidence type="ECO:0000259" key="2">
    <source>
        <dbReference type="PROSITE" id="PS51462"/>
    </source>
</evidence>
<dbReference type="PANTHER" id="PTHR12992">
    <property type="entry name" value="NUDIX HYDROLASE"/>
    <property type="match status" value="1"/>
</dbReference>
<dbReference type="SUPFAM" id="SSF55811">
    <property type="entry name" value="Nudix"/>
    <property type="match status" value="1"/>
</dbReference>
<dbReference type="PROSITE" id="PS51462">
    <property type="entry name" value="NUDIX"/>
    <property type="match status" value="1"/>
</dbReference>
<dbReference type="EMBL" id="BQMJ01000037">
    <property type="protein sequence ID" value="GJQ12848.1"/>
    <property type="molecule type" value="Genomic_DNA"/>
</dbReference>
<dbReference type="InterPro" id="IPR045121">
    <property type="entry name" value="CoAse"/>
</dbReference>
<dbReference type="OrthoDB" id="77989at2759"/>
<dbReference type="PANTHER" id="PTHR12992:SF44">
    <property type="entry name" value="NUDIX HYDROLASE DOMAIN-CONTAINING PROTEIN"/>
    <property type="match status" value="1"/>
</dbReference>
<dbReference type="PROSITE" id="PS00893">
    <property type="entry name" value="NUDIX_BOX"/>
    <property type="match status" value="1"/>
</dbReference>
<dbReference type="Pfam" id="PF00293">
    <property type="entry name" value="NUDIX"/>
    <property type="match status" value="1"/>
</dbReference>
<keyword evidence="4" id="KW-1185">Reference proteome</keyword>
<evidence type="ECO:0000313" key="4">
    <source>
        <dbReference type="Proteomes" id="UP001061958"/>
    </source>
</evidence>
<organism evidence="3 4">
    <name type="scientific">Galdieria partita</name>
    <dbReference type="NCBI Taxonomy" id="83374"/>
    <lineage>
        <taxon>Eukaryota</taxon>
        <taxon>Rhodophyta</taxon>
        <taxon>Bangiophyceae</taxon>
        <taxon>Galdieriales</taxon>
        <taxon>Galdieriaceae</taxon>
        <taxon>Galdieria</taxon>
    </lineage>
</organism>
<dbReference type="GO" id="GO:0010945">
    <property type="term" value="F:coenzyme A diphosphatase activity"/>
    <property type="evidence" value="ECO:0007669"/>
    <property type="project" value="InterPro"/>
</dbReference>
<dbReference type="InterPro" id="IPR020084">
    <property type="entry name" value="NUDIX_hydrolase_CS"/>
</dbReference>
<proteinExistence type="predicted"/>
<name>A0A9C7URE6_9RHOD</name>
<sequence length="305" mass="35103">MSSGGNGKPSWKDPYAIQKLERHLLYSLVSRSLRLLPATRRAAVAIILRFGYLPGDVPAYATCSLRELLQHVEATGASNLQILYIQRATKSSDPWSGHIAFPGGRQEENEMDIETAIRETKEEIGLDIGNSQHFLCIGRLSDREIKLRNRGLRNSAYCAFVFIQLKLETPPLKLCISEVAAAFWVSLDTFLVYGHQLLCNKAIERKWDIELFRYLSYIFPKRIFDWLALDRVYFSAISLRPWIVSIQYAQDGLVAHEDHQDPLWLWGLTLAATADLLQPVLEKRLDDPFFIPVNRMVRWWIPSKW</sequence>
<accession>A0A9C7URE6</accession>
<dbReference type="Proteomes" id="UP001061958">
    <property type="component" value="Unassembled WGS sequence"/>
</dbReference>
<dbReference type="CDD" id="cd03426">
    <property type="entry name" value="NUDIX_CoAse_Nudt7"/>
    <property type="match status" value="1"/>
</dbReference>
<reference evidence="3" key="2">
    <citation type="submission" date="2022-01" db="EMBL/GenBank/DDBJ databases">
        <authorList>
            <person name="Hirooka S."/>
            <person name="Miyagishima S.Y."/>
        </authorList>
    </citation>
    <scope>NUCLEOTIDE SEQUENCE</scope>
    <source>
        <strain evidence="3">NBRC 102759</strain>
    </source>
</reference>
<feature type="domain" description="Nudix hydrolase" evidence="2">
    <location>
        <begin position="39"/>
        <end position="210"/>
    </location>
</feature>
<keyword evidence="1" id="KW-0378">Hydrolase</keyword>
<dbReference type="InterPro" id="IPR015797">
    <property type="entry name" value="NUDIX_hydrolase-like_dom_sf"/>
</dbReference>